<dbReference type="OrthoDB" id="3649979at2759"/>
<reference evidence="1" key="1">
    <citation type="submission" date="2021-12" db="EMBL/GenBank/DDBJ databases">
        <authorList>
            <person name="Zaccaron A."/>
            <person name="Stergiopoulos I."/>
        </authorList>
    </citation>
    <scope>NUCLEOTIDE SEQUENCE</scope>
    <source>
        <strain evidence="1">Race5_Kim</strain>
    </source>
</reference>
<sequence>MPLRRAPNSTQTLFSKMTSKLFLNITQGRGDVLTFPHTVMPQYGSHVSVDEVGTYGCRTCVCVYFPLSEGRCFVAHVDAHMEMSLGSPSGSGAFLCNGVAAGDALKDEVKEKLAAALHGHHESLQNPENKAKAIVICPYQKIEGQPSTGSYMVDAVCDFFSLDKATMKTQDAHGFIVKPVSGDVQLLRWGGDGKARASDGDFDSKDLSGNFPEEVPGKYGWAGLDHTNEREWSALWSRGRWVRVDPAKAIGPGPGPGPGC</sequence>
<dbReference type="EMBL" id="CP090174">
    <property type="protein sequence ID" value="UJO24241.1"/>
    <property type="molecule type" value="Genomic_DNA"/>
</dbReference>
<protein>
    <submittedName>
        <fullName evidence="1">Uncharacterized protein</fullName>
    </submittedName>
</protein>
<dbReference type="RefSeq" id="XP_047768607.1">
    <property type="nucleotide sequence ID" value="XM_047912811.1"/>
</dbReference>
<keyword evidence="2" id="KW-1185">Reference proteome</keyword>
<evidence type="ECO:0000313" key="1">
    <source>
        <dbReference type="EMBL" id="UJO24241.1"/>
    </source>
</evidence>
<gene>
    <name evidence="1" type="ORF">CLAFUR5_13663</name>
</gene>
<dbReference type="GeneID" id="71993541"/>
<evidence type="ECO:0000313" key="2">
    <source>
        <dbReference type="Proteomes" id="UP000756132"/>
    </source>
</evidence>
<dbReference type="KEGG" id="ffu:CLAFUR5_13663"/>
<proteinExistence type="predicted"/>
<dbReference type="Proteomes" id="UP000756132">
    <property type="component" value="Chromosome 12"/>
</dbReference>
<accession>A0A9Q8PKR6</accession>
<name>A0A9Q8PKR6_PASFU</name>
<dbReference type="AlphaFoldDB" id="A0A9Q8PKR6"/>
<reference evidence="1" key="2">
    <citation type="journal article" date="2022" name="Microb. Genom.">
        <title>A chromosome-scale genome assembly of the tomato pathogen Cladosporium fulvum reveals a compartmentalized genome architecture and the presence of a dispensable chromosome.</title>
        <authorList>
            <person name="Zaccaron A.Z."/>
            <person name="Chen L.H."/>
            <person name="Samaras A."/>
            <person name="Stergiopoulos I."/>
        </authorList>
    </citation>
    <scope>NUCLEOTIDE SEQUENCE</scope>
    <source>
        <strain evidence="1">Race5_Kim</strain>
    </source>
</reference>
<organism evidence="1 2">
    <name type="scientific">Passalora fulva</name>
    <name type="common">Tomato leaf mold</name>
    <name type="synonym">Cladosporium fulvum</name>
    <dbReference type="NCBI Taxonomy" id="5499"/>
    <lineage>
        <taxon>Eukaryota</taxon>
        <taxon>Fungi</taxon>
        <taxon>Dikarya</taxon>
        <taxon>Ascomycota</taxon>
        <taxon>Pezizomycotina</taxon>
        <taxon>Dothideomycetes</taxon>
        <taxon>Dothideomycetidae</taxon>
        <taxon>Mycosphaerellales</taxon>
        <taxon>Mycosphaerellaceae</taxon>
        <taxon>Fulvia</taxon>
    </lineage>
</organism>